<dbReference type="EMBL" id="FZTC01000006">
    <property type="protein sequence ID" value="SNU32704.1"/>
    <property type="molecule type" value="Genomic_DNA"/>
</dbReference>
<reference evidence="3" key="2">
    <citation type="submission" date="2017-08" db="EMBL/GenBank/DDBJ databases">
        <authorList>
            <person name="Brisse S."/>
        </authorList>
    </citation>
    <scope>NUCLEOTIDE SEQUENCE [LARGE SCALE GENOMIC DNA]</scope>
    <source>
        <strain evidence="3">06D021</strain>
    </source>
</reference>
<dbReference type="Proteomes" id="UP000220639">
    <property type="component" value="Unassembled WGS sequence"/>
</dbReference>
<keyword evidence="2" id="KW-0645">Protease</keyword>
<dbReference type="GO" id="GO:0008233">
    <property type="term" value="F:peptidase activity"/>
    <property type="evidence" value="ECO:0007669"/>
    <property type="project" value="UniProtKB-KW"/>
</dbReference>
<gene>
    <name evidence="1" type="ORF">HV064_08800</name>
    <name evidence="2" type="ORF">KOSB73_140021</name>
</gene>
<sequence length="184" mass="20824">MNRHLTPGCKTVILINGIPASGKSTVTRQLSATFNLPQLTIDGIKEPFMACFSEIDRSFNRQLGCAAYEVIWSIVGHAPAGCIWLIDAWFGFQPRETLQRQLQQAGVEKVLEIWNRISPELAVSRYASRLQDRRPGHPGEEYLPELAQLAQRAEPMRLGPVFTVDQQKPLEMAPVIRWLEVQMQ</sequence>
<dbReference type="Gene3D" id="3.40.50.300">
    <property type="entry name" value="P-loop containing nucleotide triphosphate hydrolases"/>
    <property type="match status" value="1"/>
</dbReference>
<reference evidence="2" key="1">
    <citation type="submission" date="2017-08" db="EMBL/GenBank/DDBJ databases">
        <authorList>
            <person name="de Groot N.N."/>
        </authorList>
    </citation>
    <scope>NUCLEOTIDE SEQUENCE [LARGE SCALE GENOMIC DNA]</scope>
    <source>
        <strain evidence="2">06D021</strain>
    </source>
</reference>
<accession>A0A285AVK8</accession>
<dbReference type="RefSeq" id="WP_064342039.1">
    <property type="nucleotide sequence ID" value="NZ_CABGKV010000018.1"/>
</dbReference>
<name>A0A285AVK8_9ENTR</name>
<reference evidence="1 4" key="3">
    <citation type="submission" date="2020-06" db="EMBL/GenBank/DDBJ databases">
        <title>REHAB project genomes.</title>
        <authorList>
            <person name="Shaw L.P."/>
        </authorList>
    </citation>
    <scope>NUCLEOTIDE SEQUENCE [LARGE SCALE GENOMIC DNA]</scope>
    <source>
        <strain evidence="1 4">RHBSTW-00092</strain>
    </source>
</reference>
<dbReference type="SUPFAM" id="SSF52540">
    <property type="entry name" value="P-loop containing nucleoside triphosphate hydrolases"/>
    <property type="match status" value="1"/>
</dbReference>
<keyword evidence="2" id="KW-0378">Hydrolase</keyword>
<evidence type="ECO:0000313" key="1">
    <source>
        <dbReference type="EMBL" id="MBA8123993.1"/>
    </source>
</evidence>
<dbReference type="AlphaFoldDB" id="A0A285AVK8"/>
<dbReference type="Proteomes" id="UP000557483">
    <property type="component" value="Unassembled WGS sequence"/>
</dbReference>
<organism evidence="2 3">
    <name type="scientific">Klebsiella grimontii</name>
    <dbReference type="NCBI Taxonomy" id="2058152"/>
    <lineage>
        <taxon>Bacteria</taxon>
        <taxon>Pseudomonadati</taxon>
        <taxon>Pseudomonadota</taxon>
        <taxon>Gammaproteobacteria</taxon>
        <taxon>Enterobacterales</taxon>
        <taxon>Enterobacteriaceae</taxon>
        <taxon>Klebsiella/Raoultella group</taxon>
        <taxon>Klebsiella</taxon>
    </lineage>
</organism>
<protein>
    <submittedName>
        <fullName evidence="1">AAA family ATPase</fullName>
    </submittedName>
    <submittedName>
        <fullName evidence="2">Putative serine protease</fullName>
    </submittedName>
</protein>
<evidence type="ECO:0000313" key="2">
    <source>
        <dbReference type="EMBL" id="SNU32704.1"/>
    </source>
</evidence>
<dbReference type="InterPro" id="IPR027417">
    <property type="entry name" value="P-loop_NTPase"/>
</dbReference>
<evidence type="ECO:0000313" key="4">
    <source>
        <dbReference type="Proteomes" id="UP000557483"/>
    </source>
</evidence>
<dbReference type="GO" id="GO:0006508">
    <property type="term" value="P:proteolysis"/>
    <property type="evidence" value="ECO:0007669"/>
    <property type="project" value="UniProtKB-KW"/>
</dbReference>
<proteinExistence type="predicted"/>
<evidence type="ECO:0000313" key="3">
    <source>
        <dbReference type="Proteomes" id="UP000220639"/>
    </source>
</evidence>
<dbReference type="EMBL" id="JABXRN010000001">
    <property type="protein sequence ID" value="MBA8123993.1"/>
    <property type="molecule type" value="Genomic_DNA"/>
</dbReference>